<name>A0A7R9H2R5_TIMPO</name>
<feature type="region of interest" description="Disordered" evidence="1">
    <location>
        <begin position="1"/>
        <end position="20"/>
    </location>
</feature>
<accession>A0A7R9H2R5</accession>
<evidence type="ECO:0000256" key="1">
    <source>
        <dbReference type="SAM" id="MobiDB-lite"/>
    </source>
</evidence>
<organism evidence="2">
    <name type="scientific">Timema poppense</name>
    <name type="common">Walking stick</name>
    <dbReference type="NCBI Taxonomy" id="170557"/>
    <lineage>
        <taxon>Eukaryota</taxon>
        <taxon>Metazoa</taxon>
        <taxon>Ecdysozoa</taxon>
        <taxon>Arthropoda</taxon>
        <taxon>Hexapoda</taxon>
        <taxon>Insecta</taxon>
        <taxon>Pterygota</taxon>
        <taxon>Neoptera</taxon>
        <taxon>Polyneoptera</taxon>
        <taxon>Phasmatodea</taxon>
        <taxon>Timematodea</taxon>
        <taxon>Timematoidea</taxon>
        <taxon>Timematidae</taxon>
        <taxon>Timema</taxon>
    </lineage>
</organism>
<protein>
    <submittedName>
        <fullName evidence="2">Uncharacterized protein</fullName>
    </submittedName>
</protein>
<reference evidence="2" key="1">
    <citation type="submission" date="2020-11" db="EMBL/GenBank/DDBJ databases">
        <authorList>
            <person name="Tran Van P."/>
        </authorList>
    </citation>
    <scope>NUCLEOTIDE SEQUENCE</scope>
</reference>
<dbReference type="EMBL" id="OD003076">
    <property type="protein sequence ID" value="CAD7407026.1"/>
    <property type="molecule type" value="Genomic_DNA"/>
</dbReference>
<dbReference type="AlphaFoldDB" id="A0A7R9H2R5"/>
<evidence type="ECO:0000313" key="2">
    <source>
        <dbReference type="EMBL" id="CAD7407026.1"/>
    </source>
</evidence>
<sequence>MSEANGVDAGSYGEDLEGPYPEENKRAYFDEHVTELDRNKRTTVILLTKEQRENEIIRYKNYCFYNYSSTCVYKLTRQVREVLLRPLYGDVAFSSPSQHKKGYLVGFHSHPDYRRYLLQACNRNHNYSPRNHQAPLKGSLTTQKRESDNAVSYWNPNSYLRDDIQCNIIIAQGRFSSSSPAPLLRLPCVQCAAGLRVEQTAPCFSRSATDTSANDRAAA</sequence>
<gene>
    <name evidence="2" type="ORF">TPSB3V08_LOCUS5675</name>
</gene>
<proteinExistence type="predicted"/>